<comment type="subcellular location">
    <subcellularLocation>
        <location evidence="8">Cytoplasm</location>
    </subcellularLocation>
</comment>
<dbReference type="Gene3D" id="2.20.28.30">
    <property type="entry name" value="RNA polymerase ii, chain L"/>
    <property type="match status" value="1"/>
</dbReference>
<keyword evidence="2 8" id="KW-0963">Cytoplasm</keyword>
<accession>A0A7J4KUS5</accession>
<protein>
    <recommendedName>
        <fullName evidence="8">DNA-directed RNA polymerase subunit Rpo12</fullName>
        <ecNumber evidence="8">2.7.7.6</ecNumber>
    </recommendedName>
    <alternativeName>
        <fullName evidence="8">DNA-directed RNA polymerase subunit P</fullName>
    </alternativeName>
</protein>
<evidence type="ECO:0000313" key="10">
    <source>
        <dbReference type="EMBL" id="HIH33548.1"/>
    </source>
</evidence>
<dbReference type="GO" id="GO:0008270">
    <property type="term" value="F:zinc ion binding"/>
    <property type="evidence" value="ECO:0007669"/>
    <property type="project" value="UniProtKB-UniRule"/>
</dbReference>
<dbReference type="Pfam" id="PF03604">
    <property type="entry name" value="Zn_ribbon_RPAB4"/>
    <property type="match status" value="1"/>
</dbReference>
<evidence type="ECO:0000256" key="3">
    <source>
        <dbReference type="ARBA" id="ARBA00022679"/>
    </source>
</evidence>
<dbReference type="GO" id="GO:0005737">
    <property type="term" value="C:cytoplasm"/>
    <property type="evidence" value="ECO:0007669"/>
    <property type="project" value="UniProtKB-SubCell"/>
</dbReference>
<dbReference type="EMBL" id="JAGVWB010000017">
    <property type="protein sequence ID" value="MBS3058232.1"/>
    <property type="molecule type" value="Genomic_DNA"/>
</dbReference>
<dbReference type="HAMAP" id="MF_00615">
    <property type="entry name" value="RNApol_arch_Rpo12"/>
    <property type="match status" value="1"/>
</dbReference>
<reference evidence="11" key="3">
    <citation type="submission" date="2021-05" db="EMBL/GenBank/DDBJ databases">
        <title>Protein family content uncovers lineage relationships and bacterial pathway maintenance mechanisms in DPANN archaea.</title>
        <authorList>
            <person name="Castelle C.J."/>
            <person name="Meheust R."/>
            <person name="Jaffe A.L."/>
            <person name="Seitz K."/>
            <person name="Gong X."/>
            <person name="Baker B.J."/>
            <person name="Banfield J.F."/>
        </authorList>
    </citation>
    <scope>NUCLEOTIDE SEQUENCE</scope>
    <source>
        <strain evidence="11">RIFCSPLOWO2_01_FULL_43_13</strain>
    </source>
</reference>
<dbReference type="InterPro" id="IPR006591">
    <property type="entry name" value="RNAP_P/RPABC4"/>
</dbReference>
<evidence type="ECO:0000256" key="8">
    <source>
        <dbReference type="HAMAP-Rule" id="MF_00615"/>
    </source>
</evidence>
<feature type="binding site" evidence="8">
    <location>
        <position position="25"/>
    </location>
    <ligand>
        <name>Zn(2+)</name>
        <dbReference type="ChEBI" id="CHEBI:29105"/>
    </ligand>
</feature>
<dbReference type="Proteomes" id="UP000680185">
    <property type="component" value="Unassembled WGS sequence"/>
</dbReference>
<evidence type="ECO:0000313" key="9">
    <source>
        <dbReference type="EMBL" id="HIH21900.1"/>
    </source>
</evidence>
<dbReference type="Proteomes" id="UP000527315">
    <property type="component" value="Unassembled WGS sequence"/>
</dbReference>
<name>A0A7J4KUS5_9ARCH</name>
<dbReference type="AlphaFoldDB" id="A0A7J4KUS5"/>
<evidence type="ECO:0000313" key="11">
    <source>
        <dbReference type="EMBL" id="MBS3058232.1"/>
    </source>
</evidence>
<dbReference type="GO" id="GO:0003677">
    <property type="term" value="F:DNA binding"/>
    <property type="evidence" value="ECO:0007669"/>
    <property type="project" value="InterPro"/>
</dbReference>
<dbReference type="SMART" id="SM00659">
    <property type="entry name" value="RPOLCX"/>
    <property type="match status" value="1"/>
</dbReference>
<comment type="cofactor">
    <cofactor evidence="8">
        <name>Zn(2+)</name>
        <dbReference type="ChEBI" id="CHEBI:29105"/>
    </cofactor>
    <text evidence="8">Binds 1 zinc ion.</text>
</comment>
<comment type="catalytic activity">
    <reaction evidence="8">
        <text>RNA(n) + a ribonucleoside 5'-triphosphate = RNA(n+1) + diphosphate</text>
        <dbReference type="Rhea" id="RHEA:21248"/>
        <dbReference type="Rhea" id="RHEA-COMP:14527"/>
        <dbReference type="Rhea" id="RHEA-COMP:17342"/>
        <dbReference type="ChEBI" id="CHEBI:33019"/>
        <dbReference type="ChEBI" id="CHEBI:61557"/>
        <dbReference type="ChEBI" id="CHEBI:140395"/>
        <dbReference type="EC" id="2.7.7.6"/>
    </reaction>
</comment>
<evidence type="ECO:0000256" key="6">
    <source>
        <dbReference type="ARBA" id="ARBA00022833"/>
    </source>
</evidence>
<evidence type="ECO:0000256" key="5">
    <source>
        <dbReference type="ARBA" id="ARBA00022723"/>
    </source>
</evidence>
<proteinExistence type="inferred from homology"/>
<keyword evidence="5 8" id="KW-0479">Metal-binding</keyword>
<dbReference type="EC" id="2.7.7.6" evidence="8"/>
<dbReference type="EMBL" id="DUFJ01000107">
    <property type="protein sequence ID" value="HIH33548.1"/>
    <property type="molecule type" value="Genomic_DNA"/>
</dbReference>
<dbReference type="EMBL" id="DUFW01000082">
    <property type="protein sequence ID" value="HIH21900.1"/>
    <property type="molecule type" value="Genomic_DNA"/>
</dbReference>
<comment type="caution">
    <text evidence="10">The sequence shown here is derived from an EMBL/GenBank/DDBJ whole genome shotgun (WGS) entry which is preliminary data.</text>
</comment>
<dbReference type="SUPFAM" id="SSF63393">
    <property type="entry name" value="RNA polymerase subunits"/>
    <property type="match status" value="1"/>
</dbReference>
<evidence type="ECO:0000313" key="12">
    <source>
        <dbReference type="Proteomes" id="UP000527315"/>
    </source>
</evidence>
<evidence type="ECO:0000256" key="4">
    <source>
        <dbReference type="ARBA" id="ARBA00022695"/>
    </source>
</evidence>
<gene>
    <name evidence="8" type="primary">rpo12</name>
    <name evidence="8" type="synonym">rpoP</name>
    <name evidence="9" type="ORF">HA222_04560</name>
    <name evidence="10" type="ORF">HA227_04850</name>
    <name evidence="11" type="ORF">J4478_02410</name>
</gene>
<evidence type="ECO:0000256" key="7">
    <source>
        <dbReference type="ARBA" id="ARBA00023163"/>
    </source>
</evidence>
<dbReference type="GO" id="GO:0000428">
    <property type="term" value="C:DNA-directed RNA polymerase complex"/>
    <property type="evidence" value="ECO:0007669"/>
    <property type="project" value="UniProtKB-KW"/>
</dbReference>
<keyword evidence="7 8" id="KW-0804">Transcription</keyword>
<comment type="similarity">
    <text evidence="8">Belongs to the archaeal Rpo12/eukaryotic RPC10 RNA polymerase subunit family.</text>
</comment>
<feature type="binding site" evidence="8">
    <location>
        <position position="8"/>
    </location>
    <ligand>
        <name>Zn(2+)</name>
        <dbReference type="ChEBI" id="CHEBI:29105"/>
    </ligand>
</feature>
<feature type="binding site" evidence="8">
    <location>
        <position position="22"/>
    </location>
    <ligand>
        <name>Zn(2+)</name>
        <dbReference type="ChEBI" id="CHEBI:29105"/>
    </ligand>
</feature>
<dbReference type="InterPro" id="IPR029040">
    <property type="entry name" value="RPABC4/Spt4"/>
</dbReference>
<dbReference type="Proteomes" id="UP000590964">
    <property type="component" value="Unassembled WGS sequence"/>
</dbReference>
<keyword evidence="3 8" id="KW-0808">Transferase</keyword>
<dbReference type="InterPro" id="IPR023464">
    <property type="entry name" value="Rpo12"/>
</dbReference>
<evidence type="ECO:0000256" key="2">
    <source>
        <dbReference type="ARBA" id="ARBA00022490"/>
    </source>
</evidence>
<keyword evidence="6 8" id="KW-0862">Zinc</keyword>
<dbReference type="GO" id="GO:0003899">
    <property type="term" value="F:DNA-directed RNA polymerase activity"/>
    <property type="evidence" value="ECO:0007669"/>
    <property type="project" value="UniProtKB-UniRule"/>
</dbReference>
<reference evidence="11" key="2">
    <citation type="submission" date="2021-03" db="EMBL/GenBank/DDBJ databases">
        <authorList>
            <person name="Jaffe A."/>
        </authorList>
    </citation>
    <scope>NUCLEOTIDE SEQUENCE</scope>
    <source>
        <strain evidence="11">RIFCSPLOWO2_01_FULL_43_13</strain>
    </source>
</reference>
<dbReference type="GO" id="GO:0006351">
    <property type="term" value="P:DNA-templated transcription"/>
    <property type="evidence" value="ECO:0007669"/>
    <property type="project" value="UniProtKB-UniRule"/>
</dbReference>
<reference evidence="10" key="1">
    <citation type="journal article" date="2020" name="bioRxiv">
        <title>A rank-normalized archaeal taxonomy based on genome phylogeny resolves widespread incomplete and uneven classifications.</title>
        <authorList>
            <person name="Rinke C."/>
            <person name="Chuvochina M."/>
            <person name="Mussig A.J."/>
            <person name="Chaumeil P.-A."/>
            <person name="Waite D.W."/>
            <person name="Whitman W.B."/>
            <person name="Parks D.H."/>
            <person name="Hugenholtz P."/>
        </authorList>
    </citation>
    <scope>NUCLEOTIDE SEQUENCE</scope>
    <source>
        <strain evidence="10">UBA10036</strain>
        <strain evidence="9">UBA10191</strain>
    </source>
</reference>
<comment type="function">
    <text evidence="8">DNA-dependent RNA polymerase (RNAP) catalyzes the transcription of DNA into RNA using the four ribonucleoside triphosphates as substrates.</text>
</comment>
<organism evidence="10 12">
    <name type="scientific">Candidatus Iainarchaeum sp</name>
    <dbReference type="NCBI Taxonomy" id="3101447"/>
    <lineage>
        <taxon>Archaea</taxon>
        <taxon>Candidatus Iainarchaeota</taxon>
        <taxon>Candidatus Iainarchaeia</taxon>
        <taxon>Candidatus Iainarchaeales</taxon>
        <taxon>Candidatus Iainarchaeaceae</taxon>
        <taxon>Candidatus Iainarchaeum</taxon>
    </lineage>
</organism>
<sequence>MVYKCGKCGTEIDSMPEGIIRCPNCANKIFYKQRAPIAKNVKAR</sequence>
<keyword evidence="4 8" id="KW-0548">Nucleotidyltransferase</keyword>
<keyword evidence="1 8" id="KW-0240">DNA-directed RNA polymerase</keyword>
<evidence type="ECO:0000256" key="1">
    <source>
        <dbReference type="ARBA" id="ARBA00022478"/>
    </source>
</evidence>
<comment type="subunit">
    <text evidence="8">Part of the RNA polymerase complex.</text>
</comment>